<proteinExistence type="predicted"/>
<feature type="region of interest" description="Disordered" evidence="1">
    <location>
        <begin position="77"/>
        <end position="111"/>
    </location>
</feature>
<dbReference type="EnsemblProtists" id="EKX48724">
    <property type="protein sequence ID" value="EKX48724"/>
    <property type="gene ID" value="GUITHDRAFT_136409"/>
</dbReference>
<dbReference type="HOGENOM" id="CLU_1889748_0_0_1"/>
<dbReference type="RefSeq" id="XP_005835704.1">
    <property type="nucleotide sequence ID" value="XM_005835647.1"/>
</dbReference>
<dbReference type="Proteomes" id="UP000011087">
    <property type="component" value="Unassembled WGS sequence"/>
</dbReference>
<organism evidence="2">
    <name type="scientific">Guillardia theta (strain CCMP2712)</name>
    <name type="common">Cryptophyte</name>
    <dbReference type="NCBI Taxonomy" id="905079"/>
    <lineage>
        <taxon>Eukaryota</taxon>
        <taxon>Cryptophyceae</taxon>
        <taxon>Pyrenomonadales</taxon>
        <taxon>Geminigeraceae</taxon>
        <taxon>Guillardia</taxon>
    </lineage>
</organism>
<evidence type="ECO:0000313" key="3">
    <source>
        <dbReference type="EnsemblProtists" id="EKX48724"/>
    </source>
</evidence>
<sequence length="135" mass="14573">MAFEERDGEMHTMELGIKLDAPAGLQVPEGHVYSASLAALRASIQPQPSSMAASGGATMKPSDLILPAPINKVKVPHSSLDLGEANPRKRKYDKLDPVDTSTKFPGTTVTPPVNFKSKTAIRTLPPVRIWIKTRS</sequence>
<dbReference type="KEGG" id="gtt:GUITHDRAFT_136409"/>
<name>L1JKQ8_GUITC</name>
<reference evidence="2 4" key="1">
    <citation type="journal article" date="2012" name="Nature">
        <title>Algal genomes reveal evolutionary mosaicism and the fate of nucleomorphs.</title>
        <authorList>
            <consortium name="DOE Joint Genome Institute"/>
            <person name="Curtis B.A."/>
            <person name="Tanifuji G."/>
            <person name="Burki F."/>
            <person name="Gruber A."/>
            <person name="Irimia M."/>
            <person name="Maruyama S."/>
            <person name="Arias M.C."/>
            <person name="Ball S.G."/>
            <person name="Gile G.H."/>
            <person name="Hirakawa Y."/>
            <person name="Hopkins J.F."/>
            <person name="Kuo A."/>
            <person name="Rensing S.A."/>
            <person name="Schmutz J."/>
            <person name="Symeonidi A."/>
            <person name="Elias M."/>
            <person name="Eveleigh R.J."/>
            <person name="Herman E.K."/>
            <person name="Klute M.J."/>
            <person name="Nakayama T."/>
            <person name="Obornik M."/>
            <person name="Reyes-Prieto A."/>
            <person name="Armbrust E.V."/>
            <person name="Aves S.J."/>
            <person name="Beiko R.G."/>
            <person name="Coutinho P."/>
            <person name="Dacks J.B."/>
            <person name="Durnford D.G."/>
            <person name="Fast N.M."/>
            <person name="Green B.R."/>
            <person name="Grisdale C.J."/>
            <person name="Hempel F."/>
            <person name="Henrissat B."/>
            <person name="Hoppner M.P."/>
            <person name="Ishida K."/>
            <person name="Kim E."/>
            <person name="Koreny L."/>
            <person name="Kroth P.G."/>
            <person name="Liu Y."/>
            <person name="Malik S.B."/>
            <person name="Maier U.G."/>
            <person name="McRose D."/>
            <person name="Mock T."/>
            <person name="Neilson J.A."/>
            <person name="Onodera N.T."/>
            <person name="Poole A.M."/>
            <person name="Pritham E.J."/>
            <person name="Richards T.A."/>
            <person name="Rocap G."/>
            <person name="Roy S.W."/>
            <person name="Sarai C."/>
            <person name="Schaack S."/>
            <person name="Shirato S."/>
            <person name="Slamovits C.H."/>
            <person name="Spencer D.F."/>
            <person name="Suzuki S."/>
            <person name="Worden A.Z."/>
            <person name="Zauner S."/>
            <person name="Barry K."/>
            <person name="Bell C."/>
            <person name="Bharti A.K."/>
            <person name="Crow J.A."/>
            <person name="Grimwood J."/>
            <person name="Kramer R."/>
            <person name="Lindquist E."/>
            <person name="Lucas S."/>
            <person name="Salamov A."/>
            <person name="McFadden G.I."/>
            <person name="Lane C.E."/>
            <person name="Keeling P.J."/>
            <person name="Gray M.W."/>
            <person name="Grigoriev I.V."/>
            <person name="Archibald J.M."/>
        </authorList>
    </citation>
    <scope>NUCLEOTIDE SEQUENCE</scope>
    <source>
        <strain evidence="2 4">CCMP2712</strain>
    </source>
</reference>
<accession>L1JKQ8</accession>
<dbReference type="EMBL" id="JH992984">
    <property type="protein sequence ID" value="EKX48724.1"/>
    <property type="molecule type" value="Genomic_DNA"/>
</dbReference>
<reference evidence="3" key="3">
    <citation type="submission" date="2016-03" db="UniProtKB">
        <authorList>
            <consortium name="EnsemblProtists"/>
        </authorList>
    </citation>
    <scope>IDENTIFICATION</scope>
</reference>
<evidence type="ECO:0000313" key="4">
    <source>
        <dbReference type="Proteomes" id="UP000011087"/>
    </source>
</evidence>
<reference evidence="4" key="2">
    <citation type="submission" date="2012-11" db="EMBL/GenBank/DDBJ databases">
        <authorList>
            <person name="Kuo A."/>
            <person name="Curtis B.A."/>
            <person name="Tanifuji G."/>
            <person name="Burki F."/>
            <person name="Gruber A."/>
            <person name="Irimia M."/>
            <person name="Maruyama S."/>
            <person name="Arias M.C."/>
            <person name="Ball S.G."/>
            <person name="Gile G.H."/>
            <person name="Hirakawa Y."/>
            <person name="Hopkins J.F."/>
            <person name="Rensing S.A."/>
            <person name="Schmutz J."/>
            <person name="Symeonidi A."/>
            <person name="Elias M."/>
            <person name="Eveleigh R.J."/>
            <person name="Herman E.K."/>
            <person name="Klute M.J."/>
            <person name="Nakayama T."/>
            <person name="Obornik M."/>
            <person name="Reyes-Prieto A."/>
            <person name="Armbrust E.V."/>
            <person name="Aves S.J."/>
            <person name="Beiko R.G."/>
            <person name="Coutinho P."/>
            <person name="Dacks J.B."/>
            <person name="Durnford D.G."/>
            <person name="Fast N.M."/>
            <person name="Green B.R."/>
            <person name="Grisdale C."/>
            <person name="Hempe F."/>
            <person name="Henrissat B."/>
            <person name="Hoppner M.P."/>
            <person name="Ishida K.-I."/>
            <person name="Kim E."/>
            <person name="Koreny L."/>
            <person name="Kroth P.G."/>
            <person name="Liu Y."/>
            <person name="Malik S.-B."/>
            <person name="Maier U.G."/>
            <person name="McRose D."/>
            <person name="Mock T."/>
            <person name="Neilson J.A."/>
            <person name="Onodera N.T."/>
            <person name="Poole A.M."/>
            <person name="Pritham E.J."/>
            <person name="Richards T.A."/>
            <person name="Rocap G."/>
            <person name="Roy S.W."/>
            <person name="Sarai C."/>
            <person name="Schaack S."/>
            <person name="Shirato S."/>
            <person name="Slamovits C.H."/>
            <person name="Spencer D.F."/>
            <person name="Suzuki S."/>
            <person name="Worden A.Z."/>
            <person name="Zauner S."/>
            <person name="Barry K."/>
            <person name="Bell C."/>
            <person name="Bharti A.K."/>
            <person name="Crow J.A."/>
            <person name="Grimwood J."/>
            <person name="Kramer R."/>
            <person name="Lindquist E."/>
            <person name="Lucas S."/>
            <person name="Salamov A."/>
            <person name="McFadden G.I."/>
            <person name="Lane C.E."/>
            <person name="Keeling P.J."/>
            <person name="Gray M.W."/>
            <person name="Grigoriev I.V."/>
            <person name="Archibald J.M."/>
        </authorList>
    </citation>
    <scope>NUCLEOTIDE SEQUENCE</scope>
    <source>
        <strain evidence="4">CCMP2712</strain>
    </source>
</reference>
<keyword evidence="4" id="KW-1185">Reference proteome</keyword>
<dbReference type="PaxDb" id="55529-EKX48724"/>
<gene>
    <name evidence="2" type="ORF">GUITHDRAFT_136409</name>
</gene>
<evidence type="ECO:0000313" key="2">
    <source>
        <dbReference type="EMBL" id="EKX48724.1"/>
    </source>
</evidence>
<dbReference type="GeneID" id="17305572"/>
<evidence type="ECO:0000256" key="1">
    <source>
        <dbReference type="SAM" id="MobiDB-lite"/>
    </source>
</evidence>
<protein>
    <submittedName>
        <fullName evidence="2 3">Uncharacterized protein</fullName>
    </submittedName>
</protein>
<feature type="compositionally biased region" description="Polar residues" evidence="1">
    <location>
        <begin position="99"/>
        <end position="111"/>
    </location>
</feature>
<dbReference type="AlphaFoldDB" id="L1JKQ8"/>